<dbReference type="InterPro" id="IPR017896">
    <property type="entry name" value="4Fe4S_Fe-S-bd"/>
</dbReference>
<sequence>MMKEICQHNECTGCSACVNVCGKNAIFYCEDKIGFRYPVVNLDLCIDCGLCQKVCPNNVEVDKSEPTLCFVGHATDRSEQETSSSGGIASLLSRTIIRQGGVVYGCTARDISHVQHIRVNNDDDLFLLKGSKYVQSDLGDCYKRIKVDLHSNLQVIFIGTPCQIAGLRTYLRKDYENLVTIDFVCHGVPSQIILNESLRTKTNENLRECTLSFRRKIKNGKKIDSKYGLFLDNKKGQSVYNGMHPKDMYIAGFLSALYYRESCYQCKYATSERVSDITVGDYADRDSEYSQLSGSDFLLSMITLNTQKGEKLFADLNETVEIAPIEYSKLVAVQGQLRMPMKRHPNRDKFSDLFQNADFEKDVKLLISNDLKRIAKITRKTRIREILFHIPFMKHYLNQRNK</sequence>
<dbReference type="InterPro" id="IPR007525">
    <property type="entry name" value="FrhB_FdhB_C"/>
</dbReference>
<reference evidence="5 6" key="1">
    <citation type="journal article" date="2019" name="Nat. Med.">
        <title>A library of human gut bacterial isolates paired with longitudinal multiomics data enables mechanistic microbiome research.</title>
        <authorList>
            <person name="Poyet M."/>
            <person name="Groussin M."/>
            <person name="Gibbons S.M."/>
            <person name="Avila-Pacheco J."/>
            <person name="Jiang X."/>
            <person name="Kearney S.M."/>
            <person name="Perrotta A.R."/>
            <person name="Berdy B."/>
            <person name="Zhao S."/>
            <person name="Lieberman T.D."/>
            <person name="Swanson P.K."/>
            <person name="Smith M."/>
            <person name="Roesemann S."/>
            <person name="Alexander J.E."/>
            <person name="Rich S.A."/>
            <person name="Livny J."/>
            <person name="Vlamakis H."/>
            <person name="Clish C."/>
            <person name="Bullock K."/>
            <person name="Deik A."/>
            <person name="Scott J."/>
            <person name="Pierce K.A."/>
            <person name="Xavier R.J."/>
            <person name="Alm E.J."/>
        </authorList>
    </citation>
    <scope>NUCLEOTIDE SEQUENCE [LARGE SCALE GENOMIC DNA]</scope>
    <source>
        <strain evidence="5 6">BIOML-A16</strain>
    </source>
</reference>
<feature type="domain" description="4Fe-4S ferredoxin-type" evidence="4">
    <location>
        <begin position="36"/>
        <end position="64"/>
    </location>
</feature>
<dbReference type="InterPro" id="IPR052977">
    <property type="entry name" value="Polyferredoxin-like_ET"/>
</dbReference>
<evidence type="ECO:0000313" key="6">
    <source>
        <dbReference type="Proteomes" id="UP000438288"/>
    </source>
</evidence>
<dbReference type="PROSITE" id="PS51379">
    <property type="entry name" value="4FE4S_FER_2"/>
    <property type="match status" value="2"/>
</dbReference>
<evidence type="ECO:0000259" key="4">
    <source>
        <dbReference type="PROSITE" id="PS51379"/>
    </source>
</evidence>
<dbReference type="Gene3D" id="3.30.70.20">
    <property type="match status" value="1"/>
</dbReference>
<dbReference type="PANTHER" id="PTHR43193">
    <property type="match status" value="1"/>
</dbReference>
<dbReference type="Pfam" id="PF12838">
    <property type="entry name" value="Fer4_7"/>
    <property type="match status" value="1"/>
</dbReference>
<evidence type="ECO:0000256" key="3">
    <source>
        <dbReference type="ARBA" id="ARBA00023014"/>
    </source>
</evidence>
<dbReference type="Pfam" id="PF04432">
    <property type="entry name" value="FrhB_FdhB_C"/>
    <property type="match status" value="1"/>
</dbReference>
<protein>
    <submittedName>
        <fullName evidence="5">4Fe-4S dicluster domain-containing protein</fullName>
    </submittedName>
</protein>
<gene>
    <name evidence="5" type="ORF">GAZ43_11395</name>
</gene>
<dbReference type="SUPFAM" id="SSF54862">
    <property type="entry name" value="4Fe-4S ferredoxins"/>
    <property type="match status" value="1"/>
</dbReference>
<proteinExistence type="predicted"/>
<organism evidence="5 6">
    <name type="scientific">Bacteroides xylanisolvens</name>
    <dbReference type="NCBI Taxonomy" id="371601"/>
    <lineage>
        <taxon>Bacteria</taxon>
        <taxon>Pseudomonadati</taxon>
        <taxon>Bacteroidota</taxon>
        <taxon>Bacteroidia</taxon>
        <taxon>Bacteroidales</taxon>
        <taxon>Bacteroidaceae</taxon>
        <taxon>Bacteroides</taxon>
    </lineage>
</organism>
<dbReference type="PANTHER" id="PTHR43193:SF2">
    <property type="entry name" value="POLYFERREDOXIN PROTEIN FWDF"/>
    <property type="match status" value="1"/>
</dbReference>
<keyword evidence="1" id="KW-0479">Metal-binding</keyword>
<keyword evidence="3" id="KW-0411">Iron-sulfur</keyword>
<dbReference type="GO" id="GO:0051536">
    <property type="term" value="F:iron-sulfur cluster binding"/>
    <property type="evidence" value="ECO:0007669"/>
    <property type="project" value="UniProtKB-KW"/>
</dbReference>
<dbReference type="AlphaFoldDB" id="A0A6I0ZAQ5"/>
<evidence type="ECO:0000313" key="5">
    <source>
        <dbReference type="EMBL" id="KAB6339341.1"/>
    </source>
</evidence>
<comment type="caution">
    <text evidence="5">The sequence shown here is derived from an EMBL/GenBank/DDBJ whole genome shotgun (WGS) entry which is preliminary data.</text>
</comment>
<keyword evidence="2" id="KW-0408">Iron</keyword>
<dbReference type="Proteomes" id="UP000438288">
    <property type="component" value="Unassembled WGS sequence"/>
</dbReference>
<feature type="domain" description="4Fe-4S ferredoxin-type" evidence="4">
    <location>
        <begin position="2"/>
        <end position="31"/>
    </location>
</feature>
<evidence type="ECO:0000256" key="1">
    <source>
        <dbReference type="ARBA" id="ARBA00022723"/>
    </source>
</evidence>
<dbReference type="RefSeq" id="WP_004312737.1">
    <property type="nucleotide sequence ID" value="NZ_CABKPA010000035.1"/>
</dbReference>
<dbReference type="EMBL" id="WDCP01000021">
    <property type="protein sequence ID" value="KAB6339341.1"/>
    <property type="molecule type" value="Genomic_DNA"/>
</dbReference>
<accession>A0A6I0ZAQ5</accession>
<dbReference type="InterPro" id="IPR017900">
    <property type="entry name" value="4Fe4S_Fe_S_CS"/>
</dbReference>
<evidence type="ECO:0000256" key="2">
    <source>
        <dbReference type="ARBA" id="ARBA00023004"/>
    </source>
</evidence>
<name>A0A6I0ZAQ5_9BACE</name>
<dbReference type="PROSITE" id="PS00198">
    <property type="entry name" value="4FE4S_FER_1"/>
    <property type="match status" value="1"/>
</dbReference>
<dbReference type="GO" id="GO:0046872">
    <property type="term" value="F:metal ion binding"/>
    <property type="evidence" value="ECO:0007669"/>
    <property type="project" value="UniProtKB-KW"/>
</dbReference>